<gene>
    <name evidence="14" type="ORF">UFOPK3752_00556</name>
    <name evidence="15" type="ORF">UFOPK4150_01993</name>
</gene>
<keyword evidence="5" id="KW-0067">ATP-binding</keyword>
<dbReference type="InterPro" id="IPR051046">
    <property type="entry name" value="MurCDEF_CellWall_CoF430Synth"/>
</dbReference>
<evidence type="ECO:0000256" key="7">
    <source>
        <dbReference type="ARBA" id="ARBA00022984"/>
    </source>
</evidence>
<evidence type="ECO:0000256" key="8">
    <source>
        <dbReference type="ARBA" id="ARBA00023306"/>
    </source>
</evidence>
<dbReference type="GO" id="GO:0008360">
    <property type="term" value="P:regulation of cell shape"/>
    <property type="evidence" value="ECO:0007669"/>
    <property type="project" value="UniProtKB-KW"/>
</dbReference>
<feature type="domain" description="Mur ligase N-terminal catalytic" evidence="11">
    <location>
        <begin position="31"/>
        <end position="81"/>
    </location>
</feature>
<dbReference type="Pfam" id="PF01225">
    <property type="entry name" value="Mur_ligase"/>
    <property type="match status" value="1"/>
</dbReference>
<dbReference type="GO" id="GO:0071555">
    <property type="term" value="P:cell wall organization"/>
    <property type="evidence" value="ECO:0007669"/>
    <property type="project" value="UniProtKB-KW"/>
</dbReference>
<dbReference type="Gene3D" id="3.90.190.20">
    <property type="entry name" value="Mur ligase, C-terminal domain"/>
    <property type="match status" value="1"/>
</dbReference>
<dbReference type="InterPro" id="IPR004101">
    <property type="entry name" value="Mur_ligase_C"/>
</dbReference>
<evidence type="ECO:0000313" key="15">
    <source>
        <dbReference type="EMBL" id="CAB5038337.1"/>
    </source>
</evidence>
<dbReference type="InterPro" id="IPR036565">
    <property type="entry name" value="Mur-like_cat_sf"/>
</dbReference>
<keyword evidence="9" id="KW-0961">Cell wall biogenesis/degradation</keyword>
<sequence length="475" mass="48350">MIPLTLGEIADAVEASLGGGARPDDVVTGAVRTDSRAVAEGDLFVAVVGSVHDAHDFAASAVASGAVAVLASQPLEVPCIVVADTVVALGLLARAVLDRLEDVVVVAVTGSSGKTSVKDLLAQVLTSYGPTVSPRGSFNNEIGVPITALEVDRDTRVLVCEMGSRGPGHIRYLMTVAPPRIGVVLNVGSAHVGEFGSREITAQSKGELVEGLPDSAMGGVAVLNADDALVVGMRGRTQARVVTFGVTAEADIRAESIVLDELGRPSFTLRAGGNVAPVTLGLHGAHHVLNALAAAAVALTLGIDFGTVATALSRSRPASRWRMEVTETPSGVTVVNDAYNANPESVRAALQALVAMSGPTPSHPLRRTVAVLGEMRELGEASQAEHEDIGRTAVRLGIDRLVIVGTDAAGVPAAALARGAAGLRATIVPDVDAALALLREELSSGDVVLVKASRAAGLERVAMSLVESLSPGVGA</sequence>
<evidence type="ECO:0000259" key="11">
    <source>
        <dbReference type="Pfam" id="PF01225"/>
    </source>
</evidence>
<dbReference type="AlphaFoldDB" id="A0A6J7IQK5"/>
<protein>
    <recommendedName>
        <fullName evidence="10">UDP-MurNAc-pentapeptide synthetase</fullName>
    </recommendedName>
</protein>
<keyword evidence="4" id="KW-0547">Nucleotide-binding</keyword>
<evidence type="ECO:0000256" key="1">
    <source>
        <dbReference type="ARBA" id="ARBA00022490"/>
    </source>
</evidence>
<evidence type="ECO:0000256" key="6">
    <source>
        <dbReference type="ARBA" id="ARBA00022960"/>
    </source>
</evidence>
<evidence type="ECO:0000313" key="14">
    <source>
        <dbReference type="EMBL" id="CAB4933021.1"/>
    </source>
</evidence>
<feature type="domain" description="Mur ligase C-terminal" evidence="12">
    <location>
        <begin position="322"/>
        <end position="454"/>
    </location>
</feature>
<dbReference type="InterPro" id="IPR013221">
    <property type="entry name" value="Mur_ligase_cen"/>
</dbReference>
<name>A0A6J7IQK5_9ZZZZ</name>
<keyword evidence="2" id="KW-0436">Ligase</keyword>
<dbReference type="InterPro" id="IPR036615">
    <property type="entry name" value="Mur_ligase_C_dom_sf"/>
</dbReference>
<keyword evidence="7" id="KW-0573">Peptidoglycan synthesis</keyword>
<dbReference type="GO" id="GO:0005524">
    <property type="term" value="F:ATP binding"/>
    <property type="evidence" value="ECO:0007669"/>
    <property type="project" value="UniProtKB-KW"/>
</dbReference>
<keyword evidence="6" id="KW-0133">Cell shape</keyword>
<dbReference type="Pfam" id="PF08245">
    <property type="entry name" value="Mur_ligase_M"/>
    <property type="match status" value="1"/>
</dbReference>
<dbReference type="PANTHER" id="PTHR43024:SF1">
    <property type="entry name" value="UDP-N-ACETYLMURAMOYL-TRIPEPTIDE--D-ALANYL-D-ALANINE LIGASE"/>
    <property type="match status" value="1"/>
</dbReference>
<dbReference type="PANTHER" id="PTHR43024">
    <property type="entry name" value="UDP-N-ACETYLMURAMOYL-TRIPEPTIDE--D-ALANYL-D-ALANINE LIGASE"/>
    <property type="match status" value="1"/>
</dbReference>
<accession>A0A6J7IQK5</accession>
<evidence type="ECO:0000256" key="10">
    <source>
        <dbReference type="ARBA" id="ARBA00031461"/>
    </source>
</evidence>
<dbReference type="InterPro" id="IPR000713">
    <property type="entry name" value="Mur_ligase_N"/>
</dbReference>
<organism evidence="14">
    <name type="scientific">freshwater metagenome</name>
    <dbReference type="NCBI Taxonomy" id="449393"/>
    <lineage>
        <taxon>unclassified sequences</taxon>
        <taxon>metagenomes</taxon>
        <taxon>ecological metagenomes</taxon>
    </lineage>
</organism>
<evidence type="ECO:0000259" key="13">
    <source>
        <dbReference type="Pfam" id="PF08245"/>
    </source>
</evidence>
<keyword evidence="1" id="KW-0963">Cytoplasm</keyword>
<dbReference type="GO" id="GO:0047480">
    <property type="term" value="F:UDP-N-acetylmuramoyl-tripeptide-D-alanyl-D-alanine ligase activity"/>
    <property type="evidence" value="ECO:0007669"/>
    <property type="project" value="InterPro"/>
</dbReference>
<evidence type="ECO:0000256" key="2">
    <source>
        <dbReference type="ARBA" id="ARBA00022598"/>
    </source>
</evidence>
<dbReference type="SUPFAM" id="SSF63418">
    <property type="entry name" value="MurE/MurF N-terminal domain"/>
    <property type="match status" value="1"/>
</dbReference>
<dbReference type="SUPFAM" id="SSF53623">
    <property type="entry name" value="MurD-like peptide ligases, catalytic domain"/>
    <property type="match status" value="1"/>
</dbReference>
<dbReference type="EMBL" id="CAFBPU010000053">
    <property type="protein sequence ID" value="CAB5038337.1"/>
    <property type="molecule type" value="Genomic_DNA"/>
</dbReference>
<reference evidence="14" key="1">
    <citation type="submission" date="2020-05" db="EMBL/GenBank/DDBJ databases">
        <authorList>
            <person name="Chiriac C."/>
            <person name="Salcher M."/>
            <person name="Ghai R."/>
            <person name="Kavagutti S V."/>
        </authorList>
    </citation>
    <scope>NUCLEOTIDE SEQUENCE</scope>
</reference>
<dbReference type="InterPro" id="IPR005863">
    <property type="entry name" value="UDP-N-AcMur_synth"/>
</dbReference>
<dbReference type="EMBL" id="CAFBND010000015">
    <property type="protein sequence ID" value="CAB4933021.1"/>
    <property type="molecule type" value="Genomic_DNA"/>
</dbReference>
<dbReference type="SUPFAM" id="SSF53244">
    <property type="entry name" value="MurD-like peptide ligases, peptide-binding domain"/>
    <property type="match status" value="1"/>
</dbReference>
<feature type="domain" description="Mur ligase central" evidence="13">
    <location>
        <begin position="108"/>
        <end position="298"/>
    </location>
</feature>
<keyword evidence="8" id="KW-0131">Cell cycle</keyword>
<dbReference type="GO" id="GO:0051301">
    <property type="term" value="P:cell division"/>
    <property type="evidence" value="ECO:0007669"/>
    <property type="project" value="UniProtKB-KW"/>
</dbReference>
<evidence type="ECO:0000256" key="5">
    <source>
        <dbReference type="ARBA" id="ARBA00022840"/>
    </source>
</evidence>
<evidence type="ECO:0000256" key="9">
    <source>
        <dbReference type="ARBA" id="ARBA00023316"/>
    </source>
</evidence>
<evidence type="ECO:0000256" key="3">
    <source>
        <dbReference type="ARBA" id="ARBA00022618"/>
    </source>
</evidence>
<evidence type="ECO:0000256" key="4">
    <source>
        <dbReference type="ARBA" id="ARBA00022741"/>
    </source>
</evidence>
<dbReference type="Gene3D" id="3.40.1390.10">
    <property type="entry name" value="MurE/MurF, N-terminal domain"/>
    <property type="match status" value="1"/>
</dbReference>
<dbReference type="HAMAP" id="MF_02019">
    <property type="entry name" value="MurF"/>
    <property type="match status" value="1"/>
</dbReference>
<keyword evidence="3" id="KW-0132">Cell division</keyword>
<dbReference type="InterPro" id="IPR035911">
    <property type="entry name" value="MurE/MurF_N"/>
</dbReference>
<evidence type="ECO:0000259" key="12">
    <source>
        <dbReference type="Pfam" id="PF02875"/>
    </source>
</evidence>
<dbReference type="GO" id="GO:0009252">
    <property type="term" value="P:peptidoglycan biosynthetic process"/>
    <property type="evidence" value="ECO:0007669"/>
    <property type="project" value="UniProtKB-KW"/>
</dbReference>
<proteinExistence type="inferred from homology"/>
<dbReference type="NCBIfam" id="TIGR01143">
    <property type="entry name" value="murF"/>
    <property type="match status" value="1"/>
</dbReference>
<dbReference type="Pfam" id="PF02875">
    <property type="entry name" value="Mur_ligase_C"/>
    <property type="match status" value="1"/>
</dbReference>
<dbReference type="Gene3D" id="3.40.1190.10">
    <property type="entry name" value="Mur-like, catalytic domain"/>
    <property type="match status" value="1"/>
</dbReference>